<accession>A0ABU6KA71</accession>
<organism evidence="1 2">
    <name type="scientific">Virgibacillus tibetensis</name>
    <dbReference type="NCBI Taxonomy" id="3042313"/>
    <lineage>
        <taxon>Bacteria</taxon>
        <taxon>Bacillati</taxon>
        <taxon>Bacillota</taxon>
        <taxon>Bacilli</taxon>
        <taxon>Bacillales</taxon>
        <taxon>Bacillaceae</taxon>
        <taxon>Virgibacillus</taxon>
    </lineage>
</organism>
<sequence length="190" mass="22705">MEILTNLSKLEILTRSQIQTLHNTKSARNTNFIMKSLKQYINSVRLDENTYYLNKKGIDLVGAKSQFKYTDQTTHKLMRNDAYIYFKPTEWKIEQEIKVRTVTVVPDAYFYSGSSYKFLEVDNTQKWNINVKKMENYKSLKETKAFQKQYKYFPPIIWVVKLESRKPKIKALAKEMDLFCEVYLHEEIKL</sequence>
<dbReference type="InterPro" id="IPR025855">
    <property type="entry name" value="Replic_Relax"/>
</dbReference>
<dbReference type="Pfam" id="PF13814">
    <property type="entry name" value="Replic_Relax"/>
    <property type="match status" value="1"/>
</dbReference>
<proteinExistence type="predicted"/>
<reference evidence="1 2" key="1">
    <citation type="journal article" date="2024" name="Int. J. Syst. Evol. Microbiol.">
        <title>Virgibacillus tibetensis sp. nov., isolated from salt lake on the Tibetan Plateau of China.</title>
        <authorList>
            <person name="Phurbu D."/>
            <person name="Liu Z.-X."/>
            <person name="Wang R."/>
            <person name="Zheng Y.-Y."/>
            <person name="Liu H.-C."/>
            <person name="Zhou Y.-G."/>
            <person name="Yu Y.-J."/>
            <person name="Li A.-H."/>
        </authorList>
    </citation>
    <scope>NUCLEOTIDE SEQUENCE [LARGE SCALE GENOMIC DNA]</scope>
    <source>
        <strain evidence="1 2">C22-A2</strain>
    </source>
</reference>
<keyword evidence="2" id="KW-1185">Reference proteome</keyword>
<comment type="caution">
    <text evidence="1">The sequence shown here is derived from an EMBL/GenBank/DDBJ whole genome shotgun (WGS) entry which is preliminary data.</text>
</comment>
<name>A0ABU6KA71_9BACI</name>
<evidence type="ECO:0000313" key="1">
    <source>
        <dbReference type="EMBL" id="MEC5422144.1"/>
    </source>
</evidence>
<evidence type="ECO:0000313" key="2">
    <source>
        <dbReference type="Proteomes" id="UP001335737"/>
    </source>
</evidence>
<protein>
    <submittedName>
        <fullName evidence="1">Replication-relaxation family protein</fullName>
    </submittedName>
</protein>
<dbReference type="EMBL" id="JARZFX010000001">
    <property type="protein sequence ID" value="MEC5422144.1"/>
    <property type="molecule type" value="Genomic_DNA"/>
</dbReference>
<gene>
    <name evidence="1" type="ORF">QGM71_01380</name>
</gene>
<dbReference type="Proteomes" id="UP001335737">
    <property type="component" value="Unassembled WGS sequence"/>
</dbReference>